<name>A0ABT2USD3_9BACL</name>
<sequence length="69" mass="7492">MDFYNSTMFTGASVTEISEVTQGGYVTLANNGITPPDTTYARVYALIRGNTDNGSGVLHVDVIELKYIE</sequence>
<reference evidence="1 2" key="1">
    <citation type="submission" date="2022-09" db="EMBL/GenBank/DDBJ databases">
        <authorList>
            <person name="Han X.L."/>
            <person name="Wang Q."/>
            <person name="Lu T."/>
        </authorList>
    </citation>
    <scope>NUCLEOTIDE SEQUENCE [LARGE SCALE GENOMIC DNA]</scope>
    <source>
        <strain evidence="1 2">WQ 127069</strain>
    </source>
</reference>
<keyword evidence="2" id="KW-1185">Reference proteome</keyword>
<accession>A0ABT2USD3</accession>
<protein>
    <submittedName>
        <fullName evidence="1">Uncharacterized protein</fullName>
    </submittedName>
</protein>
<dbReference type="Proteomes" id="UP001652445">
    <property type="component" value="Unassembled WGS sequence"/>
</dbReference>
<organism evidence="1 2">
    <name type="scientific">Paenibacillus baimaensis</name>
    <dbReference type="NCBI Taxonomy" id="2982185"/>
    <lineage>
        <taxon>Bacteria</taxon>
        <taxon>Bacillati</taxon>
        <taxon>Bacillota</taxon>
        <taxon>Bacilli</taxon>
        <taxon>Bacillales</taxon>
        <taxon>Paenibacillaceae</taxon>
        <taxon>Paenibacillus</taxon>
    </lineage>
</organism>
<evidence type="ECO:0000313" key="1">
    <source>
        <dbReference type="EMBL" id="MCU6797585.1"/>
    </source>
</evidence>
<proteinExistence type="predicted"/>
<gene>
    <name evidence="1" type="ORF">OB236_36220</name>
</gene>
<dbReference type="EMBL" id="JAOQIO010000122">
    <property type="protein sequence ID" value="MCU6797585.1"/>
    <property type="molecule type" value="Genomic_DNA"/>
</dbReference>
<dbReference type="Gene3D" id="2.60.120.1150">
    <property type="match status" value="1"/>
</dbReference>
<evidence type="ECO:0000313" key="2">
    <source>
        <dbReference type="Proteomes" id="UP001652445"/>
    </source>
</evidence>
<comment type="caution">
    <text evidence="1">The sequence shown here is derived from an EMBL/GenBank/DDBJ whole genome shotgun (WGS) entry which is preliminary data.</text>
</comment>